<sequence length="294" mass="33600">MKWLTGRFLLALILTVGVFTVLVKLGFWQLERGEQKQQLETSLQQRQNSRPVPFASLALRNPNQEPALYQRWTGVPVVAKVKPQATLLFVDNQVFRGEVGYLVLQLVQVDGVGAVLVELGFVPASHDRRVLPAVEMMLPVNAQSTQAIDLQNTDSQSTASQKTAPEFIEVTGRLYSKQVNSLSQQEIERFTSENSGVENLRIQSLRIQSLRIQRYRIQSLDMDSISDAIGQQVMHWVIQPTDSRTSYPHPWQPVNMHSSKHFGYAFQWFVMALVFALMVSYASVKWWKTVRRRQ</sequence>
<protein>
    <recommendedName>
        <fullName evidence="6">SURF1-like protein</fullName>
    </recommendedName>
</protein>
<evidence type="ECO:0000256" key="1">
    <source>
        <dbReference type="ARBA" id="ARBA00004370"/>
    </source>
</evidence>
<keyword evidence="8" id="KW-1185">Reference proteome</keyword>
<accession>A0ABM8ZLG3</accession>
<dbReference type="PROSITE" id="PS50895">
    <property type="entry name" value="SURF1"/>
    <property type="match status" value="1"/>
</dbReference>
<evidence type="ECO:0000256" key="6">
    <source>
        <dbReference type="RuleBase" id="RU363076"/>
    </source>
</evidence>
<dbReference type="CDD" id="cd06662">
    <property type="entry name" value="SURF1"/>
    <property type="match status" value="1"/>
</dbReference>
<gene>
    <name evidence="7" type="ORF">VHP8226_02970</name>
</gene>
<evidence type="ECO:0000256" key="3">
    <source>
        <dbReference type="ARBA" id="ARBA00022692"/>
    </source>
</evidence>
<dbReference type="Proteomes" id="UP000838160">
    <property type="component" value="Unassembled WGS sequence"/>
</dbReference>
<dbReference type="EMBL" id="CAKLCM010000003">
    <property type="protein sequence ID" value="CAH0528942.1"/>
    <property type="molecule type" value="Genomic_DNA"/>
</dbReference>
<evidence type="ECO:0000313" key="7">
    <source>
        <dbReference type="EMBL" id="CAH0528942.1"/>
    </source>
</evidence>
<comment type="caution">
    <text evidence="6">Lacks conserved residue(s) required for the propagation of feature annotation.</text>
</comment>
<keyword evidence="4 6" id="KW-1133">Transmembrane helix</keyword>
<comment type="subcellular location">
    <subcellularLocation>
        <location evidence="6">Cell membrane</location>
        <topology evidence="6">Multi-pass membrane protein</topology>
    </subcellularLocation>
    <subcellularLocation>
        <location evidence="1">Membrane</location>
    </subcellularLocation>
</comment>
<evidence type="ECO:0000256" key="4">
    <source>
        <dbReference type="ARBA" id="ARBA00022989"/>
    </source>
</evidence>
<keyword evidence="5 6" id="KW-0472">Membrane</keyword>
<keyword evidence="3 6" id="KW-0812">Transmembrane</keyword>
<evidence type="ECO:0000313" key="8">
    <source>
        <dbReference type="Proteomes" id="UP000838160"/>
    </source>
</evidence>
<evidence type="ECO:0000256" key="2">
    <source>
        <dbReference type="ARBA" id="ARBA00007165"/>
    </source>
</evidence>
<dbReference type="Pfam" id="PF02104">
    <property type="entry name" value="SURF1"/>
    <property type="match status" value="1"/>
</dbReference>
<comment type="caution">
    <text evidence="7">The sequence shown here is derived from an EMBL/GenBank/DDBJ whole genome shotgun (WGS) entry which is preliminary data.</text>
</comment>
<evidence type="ECO:0000256" key="5">
    <source>
        <dbReference type="ARBA" id="ARBA00023136"/>
    </source>
</evidence>
<dbReference type="InterPro" id="IPR045214">
    <property type="entry name" value="Surf1/Surf4"/>
</dbReference>
<name>A0ABM8ZLG3_9VIBR</name>
<proteinExistence type="inferred from homology"/>
<dbReference type="PANTHER" id="PTHR23427:SF2">
    <property type="entry name" value="SURFEIT LOCUS PROTEIN 1"/>
    <property type="match status" value="1"/>
</dbReference>
<feature type="transmembrane region" description="Helical" evidence="6">
    <location>
        <begin position="262"/>
        <end position="284"/>
    </location>
</feature>
<keyword evidence="6" id="KW-1003">Cell membrane</keyword>
<dbReference type="InterPro" id="IPR002994">
    <property type="entry name" value="Surf1/Shy1"/>
</dbReference>
<dbReference type="PANTHER" id="PTHR23427">
    <property type="entry name" value="SURFEIT LOCUS PROTEIN"/>
    <property type="match status" value="1"/>
</dbReference>
<comment type="similarity">
    <text evidence="2 6">Belongs to the SURF1 family.</text>
</comment>
<organism evidence="7 8">
    <name type="scientific">Vibrio hippocampi</name>
    <dbReference type="NCBI Taxonomy" id="654686"/>
    <lineage>
        <taxon>Bacteria</taxon>
        <taxon>Pseudomonadati</taxon>
        <taxon>Pseudomonadota</taxon>
        <taxon>Gammaproteobacteria</taxon>
        <taxon>Vibrionales</taxon>
        <taxon>Vibrionaceae</taxon>
        <taxon>Vibrio</taxon>
    </lineage>
</organism>
<reference evidence="7" key="1">
    <citation type="submission" date="2021-12" db="EMBL/GenBank/DDBJ databases">
        <authorList>
            <person name="Rodrigo-Torres L."/>
            <person name="Arahal R. D."/>
            <person name="Lucena T."/>
        </authorList>
    </citation>
    <scope>NUCLEOTIDE SEQUENCE</scope>
    <source>
        <strain evidence="7">CECT 8226</strain>
    </source>
</reference>